<name>A0AA48HVQ8_9FIRM</name>
<dbReference type="EMBL" id="AP027924">
    <property type="protein sequence ID" value="BED92253.1"/>
    <property type="molecule type" value="Genomic_DNA"/>
</dbReference>
<accession>A0AA48HVQ8</accession>
<sequence length="55" mass="6373">MGPRKFYDESEQTSVFKACYYSRLNEFVFGLNKILAGLSRDMNAALRNKYISDTI</sequence>
<organism evidence="1">
    <name type="scientific">Candidatus Improbicoccus pseudotrichonymphae</name>
    <dbReference type="NCBI Taxonomy" id="3033792"/>
    <lineage>
        <taxon>Bacteria</taxon>
        <taxon>Bacillati</taxon>
        <taxon>Bacillota</taxon>
        <taxon>Clostridia</taxon>
        <taxon>Candidatus Improbicoccus</taxon>
    </lineage>
</organism>
<dbReference type="AlphaFoldDB" id="A0AA48HVQ8"/>
<evidence type="ECO:0000313" key="1">
    <source>
        <dbReference type="EMBL" id="BED92253.1"/>
    </source>
</evidence>
<dbReference type="KEGG" id="ips:CfP315_0863"/>
<dbReference type="Proteomes" id="UP001337580">
    <property type="component" value="Chromosome"/>
</dbReference>
<protein>
    <submittedName>
        <fullName evidence="1">Uncharacterized protein</fullName>
    </submittedName>
</protein>
<proteinExistence type="predicted"/>
<gene>
    <name evidence="1" type="ORF">CfP315_0863</name>
</gene>
<reference evidence="1" key="1">
    <citation type="journal article" date="2023" name="ISME J.">
        <title>Emergence of putative energy parasites within Clostridia revealed by genome analysis of a novel endosymbiotic clade.</title>
        <authorList>
            <person name="Takahashi K."/>
            <person name="Kuwahara H."/>
            <person name="Horikawa Y."/>
            <person name="Izawa K."/>
            <person name="Kato D."/>
            <person name="Inagaki T."/>
            <person name="Yuki M."/>
            <person name="Ohkuma M."/>
            <person name="Hongoh Y."/>
        </authorList>
    </citation>
    <scope>NUCLEOTIDE SEQUENCE</scope>
    <source>
        <strain evidence="1">CfP3-15</strain>
    </source>
</reference>